<dbReference type="Proteomes" id="UP001162162">
    <property type="component" value="Unassembled WGS sequence"/>
</dbReference>
<name>A0AAV8YSS1_9CUCU</name>
<dbReference type="AlphaFoldDB" id="A0AAV8YSS1"/>
<gene>
    <name evidence="2" type="ORF">NQ318_004308</name>
</gene>
<evidence type="ECO:0000256" key="1">
    <source>
        <dbReference type="SAM" id="SignalP"/>
    </source>
</evidence>
<sequence length="189" mass="21111">MVAGKVFFILFIGVFADLVNCHSEGEYYWRPWTPGAPPADGVTGRDYRGTSYILEAYVPNFGLYIGQAFANQHEVNVSATQANATLRVQRSQSSLVLCSLNNDKLAWYPTNYRTLQNELLSATITRVVGGSQANGVMIYIGRYVDTSLRTVFFGSIPDTSFYVNYHYSGRAYSQAYYEILIVDQKCTGS</sequence>
<protein>
    <submittedName>
        <fullName evidence="2">Uncharacterized protein</fullName>
    </submittedName>
</protein>
<organism evidence="2 3">
    <name type="scientific">Aromia moschata</name>
    <dbReference type="NCBI Taxonomy" id="1265417"/>
    <lineage>
        <taxon>Eukaryota</taxon>
        <taxon>Metazoa</taxon>
        <taxon>Ecdysozoa</taxon>
        <taxon>Arthropoda</taxon>
        <taxon>Hexapoda</taxon>
        <taxon>Insecta</taxon>
        <taxon>Pterygota</taxon>
        <taxon>Neoptera</taxon>
        <taxon>Endopterygota</taxon>
        <taxon>Coleoptera</taxon>
        <taxon>Polyphaga</taxon>
        <taxon>Cucujiformia</taxon>
        <taxon>Chrysomeloidea</taxon>
        <taxon>Cerambycidae</taxon>
        <taxon>Cerambycinae</taxon>
        <taxon>Callichromatini</taxon>
        <taxon>Aromia</taxon>
    </lineage>
</organism>
<accession>A0AAV8YSS1</accession>
<evidence type="ECO:0000313" key="3">
    <source>
        <dbReference type="Proteomes" id="UP001162162"/>
    </source>
</evidence>
<reference evidence="2" key="1">
    <citation type="journal article" date="2023" name="Insect Mol. Biol.">
        <title>Genome sequencing provides insights into the evolution of gene families encoding plant cell wall-degrading enzymes in longhorned beetles.</title>
        <authorList>
            <person name="Shin N.R."/>
            <person name="Okamura Y."/>
            <person name="Kirsch R."/>
            <person name="Pauchet Y."/>
        </authorList>
    </citation>
    <scope>NUCLEOTIDE SEQUENCE</scope>
    <source>
        <strain evidence="2">AMC_N1</strain>
    </source>
</reference>
<feature type="chain" id="PRO_5043765282" evidence="1">
    <location>
        <begin position="17"/>
        <end position="189"/>
    </location>
</feature>
<feature type="signal peptide" evidence="1">
    <location>
        <begin position="1"/>
        <end position="16"/>
    </location>
</feature>
<keyword evidence="3" id="KW-1185">Reference proteome</keyword>
<evidence type="ECO:0000313" key="2">
    <source>
        <dbReference type="EMBL" id="KAJ8954015.1"/>
    </source>
</evidence>
<dbReference type="EMBL" id="JAPWTK010000051">
    <property type="protein sequence ID" value="KAJ8954015.1"/>
    <property type="molecule type" value="Genomic_DNA"/>
</dbReference>
<keyword evidence="1" id="KW-0732">Signal</keyword>
<proteinExistence type="predicted"/>
<comment type="caution">
    <text evidence="2">The sequence shown here is derived from an EMBL/GenBank/DDBJ whole genome shotgun (WGS) entry which is preliminary data.</text>
</comment>